<dbReference type="EMBL" id="JBHSPA010000045">
    <property type="protein sequence ID" value="MFC5829491.1"/>
    <property type="molecule type" value="Genomic_DNA"/>
</dbReference>
<reference evidence="2" key="1">
    <citation type="journal article" date="2019" name="Int. J. Syst. Evol. Microbiol.">
        <title>The Global Catalogue of Microorganisms (GCM) 10K type strain sequencing project: providing services to taxonomists for standard genome sequencing and annotation.</title>
        <authorList>
            <consortium name="The Broad Institute Genomics Platform"/>
            <consortium name="The Broad Institute Genome Sequencing Center for Infectious Disease"/>
            <person name="Wu L."/>
            <person name="Ma J."/>
        </authorList>
    </citation>
    <scope>NUCLEOTIDE SEQUENCE [LARGE SCALE GENOMIC DNA]</scope>
    <source>
        <strain evidence="2">CCUG 53903</strain>
    </source>
</reference>
<accession>A0ABW1CXC0</accession>
<protein>
    <submittedName>
        <fullName evidence="1">DUF2637 domain-containing protein</fullName>
    </submittedName>
</protein>
<organism evidence="1 2">
    <name type="scientific">Nonomuraea insulae</name>
    <dbReference type="NCBI Taxonomy" id="1616787"/>
    <lineage>
        <taxon>Bacteria</taxon>
        <taxon>Bacillati</taxon>
        <taxon>Actinomycetota</taxon>
        <taxon>Actinomycetes</taxon>
        <taxon>Streptosporangiales</taxon>
        <taxon>Streptosporangiaceae</taxon>
        <taxon>Nonomuraea</taxon>
    </lineage>
</organism>
<evidence type="ECO:0000313" key="1">
    <source>
        <dbReference type="EMBL" id="MFC5829491.1"/>
    </source>
</evidence>
<sequence>MVWPRELAFSRCGRALVGCRCRARVRALAGAVSFRHMSEPAIAHGEDELAAALIPLAVDGTIVAASMSLLRASRHGARGGALPWVMSIVR</sequence>
<keyword evidence="2" id="KW-1185">Reference proteome</keyword>
<dbReference type="InterPro" id="IPR021235">
    <property type="entry name" value="DUF2637"/>
</dbReference>
<name>A0ABW1CXC0_9ACTN</name>
<evidence type="ECO:0000313" key="2">
    <source>
        <dbReference type="Proteomes" id="UP001596058"/>
    </source>
</evidence>
<gene>
    <name evidence="1" type="ORF">ACFPZ3_36995</name>
</gene>
<proteinExistence type="predicted"/>
<dbReference type="RefSeq" id="WP_379518973.1">
    <property type="nucleotide sequence ID" value="NZ_JBHSPA010000045.1"/>
</dbReference>
<dbReference type="Pfam" id="PF10935">
    <property type="entry name" value="DUF2637"/>
    <property type="match status" value="1"/>
</dbReference>
<comment type="caution">
    <text evidence="1">The sequence shown here is derived from an EMBL/GenBank/DDBJ whole genome shotgun (WGS) entry which is preliminary data.</text>
</comment>
<dbReference type="Proteomes" id="UP001596058">
    <property type="component" value="Unassembled WGS sequence"/>
</dbReference>